<dbReference type="HOGENOM" id="CLU_3089234_0_0_1"/>
<dbReference type="Proteomes" id="UP000008068">
    <property type="component" value="Unassembled WGS sequence"/>
</dbReference>
<feature type="region of interest" description="Disordered" evidence="1">
    <location>
        <begin position="1"/>
        <end position="20"/>
    </location>
</feature>
<evidence type="ECO:0000256" key="1">
    <source>
        <dbReference type="SAM" id="MobiDB-lite"/>
    </source>
</evidence>
<dbReference type="InParanoid" id="G0MQA3"/>
<reference evidence="3" key="1">
    <citation type="submission" date="2011-07" db="EMBL/GenBank/DDBJ databases">
        <authorList>
            <consortium name="Caenorhabditis brenneri Sequencing and Analysis Consortium"/>
            <person name="Wilson R.K."/>
        </authorList>
    </citation>
    <scope>NUCLEOTIDE SEQUENCE [LARGE SCALE GENOMIC DNA]</scope>
    <source>
        <strain evidence="3">PB2801</strain>
    </source>
</reference>
<accession>G0MQA3</accession>
<evidence type="ECO:0000313" key="2">
    <source>
        <dbReference type="EMBL" id="EGT40836.1"/>
    </source>
</evidence>
<name>G0MQA3_CAEBE</name>
<proteinExistence type="predicted"/>
<protein>
    <submittedName>
        <fullName evidence="2">Uncharacterized protein</fullName>
    </submittedName>
</protein>
<keyword evidence="3" id="KW-1185">Reference proteome</keyword>
<dbReference type="EMBL" id="GL379806">
    <property type="protein sequence ID" value="EGT40836.1"/>
    <property type="molecule type" value="Genomic_DNA"/>
</dbReference>
<feature type="compositionally biased region" description="Polar residues" evidence="1">
    <location>
        <begin position="1"/>
        <end position="14"/>
    </location>
</feature>
<sequence length="52" mass="5824">MSSHQLDFNDSSSGIEGKVTLTPRPIVNFRTHDGPPDWIGVVEEVVEQEEED</sequence>
<gene>
    <name evidence="2" type="ORF">CAEBREN_22898</name>
</gene>
<evidence type="ECO:0000313" key="3">
    <source>
        <dbReference type="Proteomes" id="UP000008068"/>
    </source>
</evidence>
<organism evidence="3">
    <name type="scientific">Caenorhabditis brenneri</name>
    <name type="common">Nematode worm</name>
    <dbReference type="NCBI Taxonomy" id="135651"/>
    <lineage>
        <taxon>Eukaryota</taxon>
        <taxon>Metazoa</taxon>
        <taxon>Ecdysozoa</taxon>
        <taxon>Nematoda</taxon>
        <taxon>Chromadorea</taxon>
        <taxon>Rhabditida</taxon>
        <taxon>Rhabditina</taxon>
        <taxon>Rhabditomorpha</taxon>
        <taxon>Rhabditoidea</taxon>
        <taxon>Rhabditidae</taxon>
        <taxon>Peloderinae</taxon>
        <taxon>Caenorhabditis</taxon>
    </lineage>
</organism>
<dbReference type="AlphaFoldDB" id="G0MQA3"/>